<dbReference type="EMBL" id="JAAHFQ010000811">
    <property type="protein sequence ID" value="NER31413.1"/>
    <property type="molecule type" value="Genomic_DNA"/>
</dbReference>
<dbReference type="Pfam" id="PF02089">
    <property type="entry name" value="Palm_thioest"/>
    <property type="match status" value="1"/>
</dbReference>
<dbReference type="InterPro" id="IPR029058">
    <property type="entry name" value="AB_hydrolase_fold"/>
</dbReference>
<dbReference type="AlphaFoldDB" id="A0A6B3NIB1"/>
<keyword evidence="1" id="KW-0378">Hydrolase</keyword>
<protein>
    <submittedName>
        <fullName evidence="1">Alpha/beta fold hydrolase</fullName>
    </submittedName>
</protein>
<accession>A0A6B3NIB1</accession>
<gene>
    <name evidence="1" type="ORF">F6J89_28300</name>
</gene>
<reference evidence="1" key="1">
    <citation type="submission" date="2019-11" db="EMBL/GenBank/DDBJ databases">
        <title>Genomic insights into an expanded diversity of filamentous marine cyanobacteria reveals the extraordinary biosynthetic potential of Moorea and Okeania.</title>
        <authorList>
            <person name="Ferreira Leao T."/>
            <person name="Wang M."/>
            <person name="Moss N."/>
            <person name="Da Silva R."/>
            <person name="Sanders J."/>
            <person name="Nurk S."/>
            <person name="Gurevich A."/>
            <person name="Humphrey G."/>
            <person name="Reher R."/>
            <person name="Zhu Q."/>
            <person name="Belda-Ferre P."/>
            <person name="Glukhov E."/>
            <person name="Rex R."/>
            <person name="Dorrestein P.C."/>
            <person name="Knight R."/>
            <person name="Pevzner P."/>
            <person name="Gerwick W.H."/>
            <person name="Gerwick L."/>
        </authorList>
    </citation>
    <scope>NUCLEOTIDE SEQUENCE</scope>
    <source>
        <strain evidence="1">SIO1C4</strain>
    </source>
</reference>
<sequence>MNTTNHRNPVLLVHGIIRTSKVFRRMSAYLTKQGWSVHTLDLKPNDATVSLDQLATQVADYVDQTFSSRQPIDLVGLSMGGLVTRYYLQRLGGIERVQRFISISAPNHGTWLAYLSARPGCVQMRPGSQFLKDLNRDASMLKRLNFTYIWTPWDFIIVPARSSQMPVGREVKVQVLAHALVVRSPQAMRVLASALSEQIEEGSEAEG</sequence>
<name>A0A6B3NIB1_9CYAN</name>
<organism evidence="1">
    <name type="scientific">Symploca sp. SIO1C4</name>
    <dbReference type="NCBI Taxonomy" id="2607765"/>
    <lineage>
        <taxon>Bacteria</taxon>
        <taxon>Bacillati</taxon>
        <taxon>Cyanobacteriota</taxon>
        <taxon>Cyanophyceae</taxon>
        <taxon>Coleofasciculales</taxon>
        <taxon>Coleofasciculaceae</taxon>
        <taxon>Symploca</taxon>
    </lineage>
</organism>
<dbReference type="Gene3D" id="3.40.50.1820">
    <property type="entry name" value="alpha/beta hydrolase"/>
    <property type="match status" value="1"/>
</dbReference>
<dbReference type="GO" id="GO:0016787">
    <property type="term" value="F:hydrolase activity"/>
    <property type="evidence" value="ECO:0007669"/>
    <property type="project" value="UniProtKB-KW"/>
</dbReference>
<dbReference type="PANTHER" id="PTHR37946">
    <property type="entry name" value="SLL1969 PROTEIN"/>
    <property type="match status" value="1"/>
</dbReference>
<dbReference type="PANTHER" id="PTHR37946:SF1">
    <property type="entry name" value="SLL1969 PROTEIN"/>
    <property type="match status" value="1"/>
</dbReference>
<evidence type="ECO:0000313" key="1">
    <source>
        <dbReference type="EMBL" id="NER31413.1"/>
    </source>
</evidence>
<comment type="caution">
    <text evidence="1">The sequence shown here is derived from an EMBL/GenBank/DDBJ whole genome shotgun (WGS) entry which is preliminary data.</text>
</comment>
<dbReference type="SUPFAM" id="SSF53474">
    <property type="entry name" value="alpha/beta-Hydrolases"/>
    <property type="match status" value="1"/>
</dbReference>
<proteinExistence type="predicted"/>